<evidence type="ECO:0000313" key="2">
    <source>
        <dbReference type="EMBL" id="GGI20440.1"/>
    </source>
</evidence>
<dbReference type="PROSITE" id="PS51257">
    <property type="entry name" value="PROKAR_LIPOPROTEIN"/>
    <property type="match status" value="1"/>
</dbReference>
<dbReference type="RefSeq" id="WP_188381583.1">
    <property type="nucleotide sequence ID" value="NZ_BMDI01000002.1"/>
</dbReference>
<organism evidence="2 3">
    <name type="scientific">Oxalicibacterium faecigallinarum</name>
    <dbReference type="NCBI Taxonomy" id="573741"/>
    <lineage>
        <taxon>Bacteria</taxon>
        <taxon>Pseudomonadati</taxon>
        <taxon>Pseudomonadota</taxon>
        <taxon>Betaproteobacteria</taxon>
        <taxon>Burkholderiales</taxon>
        <taxon>Oxalobacteraceae</taxon>
        <taxon>Oxalicibacterium</taxon>
    </lineage>
</organism>
<evidence type="ECO:0008006" key="4">
    <source>
        <dbReference type="Google" id="ProtNLM"/>
    </source>
</evidence>
<proteinExistence type="predicted"/>
<feature type="signal peptide" evidence="1">
    <location>
        <begin position="1"/>
        <end position="22"/>
    </location>
</feature>
<evidence type="ECO:0000313" key="3">
    <source>
        <dbReference type="Proteomes" id="UP000642180"/>
    </source>
</evidence>
<keyword evidence="1" id="KW-0732">Signal</keyword>
<dbReference type="Proteomes" id="UP000642180">
    <property type="component" value="Unassembled WGS sequence"/>
</dbReference>
<protein>
    <recommendedName>
        <fullName evidence="4">Lipoprotein</fullName>
    </recommendedName>
</protein>
<name>A0A8J3F414_9BURK</name>
<sequence>MKQTIKSILVVSLVMLAGCASKPVVSTVPLKERMAGSRVFVMPVDKPVQLSERNKSQAVGNFMLSSVAGSVLGSGGGAANMQQLQANMQISQAFSQQMNKALPQSYAVDAGKGVDLALAKKVSDYFIAANPADANAKELHIFVSASRWELGYISMLTSQDYNLNYGLNLNIQEKVNDKFQLVSTLSCSGIAKEKMPLDVWKADNYKNVDVAAEVIINDCFKQFMTSIGAPMIKEVDGTNHAQLEKGEAP</sequence>
<evidence type="ECO:0000256" key="1">
    <source>
        <dbReference type="SAM" id="SignalP"/>
    </source>
</evidence>
<feature type="chain" id="PRO_5035165102" description="Lipoprotein" evidence="1">
    <location>
        <begin position="23"/>
        <end position="249"/>
    </location>
</feature>
<gene>
    <name evidence="2" type="ORF">GCM10008066_24040</name>
</gene>
<reference evidence="3" key="1">
    <citation type="journal article" date="2019" name="Int. J. Syst. Evol. Microbiol.">
        <title>The Global Catalogue of Microorganisms (GCM) 10K type strain sequencing project: providing services to taxonomists for standard genome sequencing and annotation.</title>
        <authorList>
            <consortium name="The Broad Institute Genomics Platform"/>
            <consortium name="The Broad Institute Genome Sequencing Center for Infectious Disease"/>
            <person name="Wu L."/>
            <person name="Ma J."/>
        </authorList>
    </citation>
    <scope>NUCLEOTIDE SEQUENCE [LARGE SCALE GENOMIC DNA]</scope>
    <source>
        <strain evidence="3">CCM 2767</strain>
    </source>
</reference>
<accession>A0A8J3F414</accession>
<comment type="caution">
    <text evidence="2">The sequence shown here is derived from an EMBL/GenBank/DDBJ whole genome shotgun (WGS) entry which is preliminary data.</text>
</comment>
<dbReference type="EMBL" id="BMDI01000002">
    <property type="protein sequence ID" value="GGI20440.1"/>
    <property type="molecule type" value="Genomic_DNA"/>
</dbReference>
<dbReference type="AlphaFoldDB" id="A0A8J3F414"/>
<keyword evidence="3" id="KW-1185">Reference proteome</keyword>